<keyword evidence="2" id="KW-1185">Reference proteome</keyword>
<dbReference type="InParanoid" id="A0A7L9FIG9"/>
<dbReference type="SUPFAM" id="SSF102405">
    <property type="entry name" value="MCP/YpsA-like"/>
    <property type="match status" value="1"/>
</dbReference>
<evidence type="ECO:0000313" key="1">
    <source>
        <dbReference type="EMBL" id="QOJ78565.1"/>
    </source>
</evidence>
<accession>A0A7L9FIG9</accession>
<dbReference type="InterPro" id="IPR041164">
    <property type="entry name" value="LDcluster4"/>
</dbReference>
<dbReference type="GeneID" id="59149701"/>
<dbReference type="KEGG" id="thel:IG193_07355"/>
<evidence type="ECO:0000313" key="2">
    <source>
        <dbReference type="Proteomes" id="UP000594121"/>
    </source>
</evidence>
<sequence length="188" mass="20300">MKLIGVACLGTEPPEDLAEKARVFVRGLRESCAERFSLALGGYWGLMRVVVDEALSSGLPVVLFPPLERENEHFPEGAIVIRTGTGFRLRSVVFVRSVDVLVALGGEAGTVQEVVTAYLEGKPVLVLGGTGFATDKLEVFSPYVDSRAYSEVRIIGDPKKLALEACRLLAKSPVTGVPKPRDYEGPRV</sequence>
<dbReference type="Pfam" id="PF18306">
    <property type="entry name" value="LDcluster4"/>
    <property type="match status" value="1"/>
</dbReference>
<proteinExistence type="predicted"/>
<dbReference type="AlphaFoldDB" id="A0A7L9FIG9"/>
<reference evidence="1 2" key="1">
    <citation type="submission" date="2020-10" db="EMBL/GenBank/DDBJ databases">
        <title>Thermofilum lucidum 3507LT sp. nov. a novel member of Thermofilaceae family isolated from Chile hot spring, and proposal of description order Thermofilales.</title>
        <authorList>
            <person name="Zayulina K.S."/>
            <person name="Elcheninov A.G."/>
            <person name="Toshchakov S.V."/>
            <person name="Kublanov I.V."/>
        </authorList>
    </citation>
    <scope>NUCLEOTIDE SEQUENCE [LARGE SCALE GENOMIC DNA]</scope>
    <source>
        <strain evidence="1 2">3507LT</strain>
    </source>
</reference>
<protein>
    <submittedName>
        <fullName evidence="1">LOG family protein</fullName>
    </submittedName>
</protein>
<dbReference type="RefSeq" id="WP_192818537.1">
    <property type="nucleotide sequence ID" value="NZ_CP062310.1"/>
</dbReference>
<dbReference type="EMBL" id="CP062310">
    <property type="protein sequence ID" value="QOJ78565.1"/>
    <property type="molecule type" value="Genomic_DNA"/>
</dbReference>
<organism evidence="1 2">
    <name type="scientific">Infirmifilum lucidum</name>
    <dbReference type="NCBI Taxonomy" id="2776706"/>
    <lineage>
        <taxon>Archaea</taxon>
        <taxon>Thermoproteota</taxon>
        <taxon>Thermoprotei</taxon>
        <taxon>Thermofilales</taxon>
        <taxon>Thermofilaceae</taxon>
        <taxon>Infirmifilum</taxon>
    </lineage>
</organism>
<dbReference type="Gene3D" id="3.40.50.450">
    <property type="match status" value="1"/>
</dbReference>
<name>A0A7L9FIG9_9CREN</name>
<dbReference type="Proteomes" id="UP000594121">
    <property type="component" value="Chromosome"/>
</dbReference>
<gene>
    <name evidence="1" type="ORF">IG193_07355</name>
</gene>